<evidence type="ECO:0000313" key="2">
    <source>
        <dbReference type="EMBL" id="CBJ32964.1"/>
    </source>
</evidence>
<accession>D7G082</accession>
<feature type="region of interest" description="Disordered" evidence="1">
    <location>
        <begin position="1"/>
        <end position="40"/>
    </location>
</feature>
<feature type="region of interest" description="Disordered" evidence="1">
    <location>
        <begin position="96"/>
        <end position="207"/>
    </location>
</feature>
<dbReference type="InParanoid" id="D7G082"/>
<sequence length="207" mass="21515">MAEAPGLTSSDEMRLLQEAKDSARAAAEASGYGRRARAPSRKFLEASGKMVGESAQWMTREKKEEQARLSLTLKEQRKAAAAAGLKPGEVIEAATAAGAGGDGSRGENATSNGSWRKLTPAEILQAAGKIAGVGKARRSLPGSTDTKRATTEKQREGPATEAGTGRHLAKRRCSSASEVASESKRGRNPKGKAPGGGRWRGAAGSKD</sequence>
<evidence type="ECO:0000256" key="1">
    <source>
        <dbReference type="SAM" id="MobiDB-lite"/>
    </source>
</evidence>
<dbReference type="AlphaFoldDB" id="D7G082"/>
<feature type="compositionally biased region" description="Basic and acidic residues" evidence="1">
    <location>
        <begin position="11"/>
        <end position="23"/>
    </location>
</feature>
<organism evidence="2 3">
    <name type="scientific">Ectocarpus siliculosus</name>
    <name type="common">Brown alga</name>
    <name type="synonym">Conferva siliculosa</name>
    <dbReference type="NCBI Taxonomy" id="2880"/>
    <lineage>
        <taxon>Eukaryota</taxon>
        <taxon>Sar</taxon>
        <taxon>Stramenopiles</taxon>
        <taxon>Ochrophyta</taxon>
        <taxon>PX clade</taxon>
        <taxon>Phaeophyceae</taxon>
        <taxon>Ectocarpales</taxon>
        <taxon>Ectocarpaceae</taxon>
        <taxon>Ectocarpus</taxon>
    </lineage>
</organism>
<dbReference type="OrthoDB" id="10388677at2759"/>
<reference evidence="2 3" key="1">
    <citation type="journal article" date="2010" name="Nature">
        <title>The Ectocarpus genome and the independent evolution of multicellularity in brown algae.</title>
        <authorList>
            <person name="Cock J.M."/>
            <person name="Sterck L."/>
            <person name="Rouze P."/>
            <person name="Scornet D."/>
            <person name="Allen A.E."/>
            <person name="Amoutzias G."/>
            <person name="Anthouard V."/>
            <person name="Artiguenave F."/>
            <person name="Aury J.M."/>
            <person name="Badger J.H."/>
            <person name="Beszteri B."/>
            <person name="Billiau K."/>
            <person name="Bonnet E."/>
            <person name="Bothwell J.H."/>
            <person name="Bowler C."/>
            <person name="Boyen C."/>
            <person name="Brownlee C."/>
            <person name="Carrano C.J."/>
            <person name="Charrier B."/>
            <person name="Cho G.Y."/>
            <person name="Coelho S.M."/>
            <person name="Collen J."/>
            <person name="Corre E."/>
            <person name="Da Silva C."/>
            <person name="Delage L."/>
            <person name="Delaroque N."/>
            <person name="Dittami S.M."/>
            <person name="Doulbeau S."/>
            <person name="Elias M."/>
            <person name="Farnham G."/>
            <person name="Gachon C.M."/>
            <person name="Gschloessl B."/>
            <person name="Heesch S."/>
            <person name="Jabbari K."/>
            <person name="Jubin C."/>
            <person name="Kawai H."/>
            <person name="Kimura K."/>
            <person name="Kloareg B."/>
            <person name="Kupper F.C."/>
            <person name="Lang D."/>
            <person name="Le Bail A."/>
            <person name="Leblanc C."/>
            <person name="Lerouge P."/>
            <person name="Lohr M."/>
            <person name="Lopez P.J."/>
            <person name="Martens C."/>
            <person name="Maumus F."/>
            <person name="Michel G."/>
            <person name="Miranda-Saavedra D."/>
            <person name="Morales J."/>
            <person name="Moreau H."/>
            <person name="Motomura T."/>
            <person name="Nagasato C."/>
            <person name="Napoli C.A."/>
            <person name="Nelson D.R."/>
            <person name="Nyvall-Collen P."/>
            <person name="Peters A.F."/>
            <person name="Pommier C."/>
            <person name="Potin P."/>
            <person name="Poulain J."/>
            <person name="Quesneville H."/>
            <person name="Read B."/>
            <person name="Rensing S.A."/>
            <person name="Ritter A."/>
            <person name="Rousvoal S."/>
            <person name="Samanta M."/>
            <person name="Samson G."/>
            <person name="Schroeder D.C."/>
            <person name="Segurens B."/>
            <person name="Strittmatter M."/>
            <person name="Tonon T."/>
            <person name="Tregear J.W."/>
            <person name="Valentin K."/>
            <person name="von Dassow P."/>
            <person name="Yamagishi T."/>
            <person name="Van de Peer Y."/>
            <person name="Wincker P."/>
        </authorList>
    </citation>
    <scope>NUCLEOTIDE SEQUENCE [LARGE SCALE GENOMIC DNA]</scope>
    <source>
        <strain evidence="3">Ec32 / CCAP1310/4</strain>
    </source>
</reference>
<proteinExistence type="predicted"/>
<evidence type="ECO:0000313" key="3">
    <source>
        <dbReference type="Proteomes" id="UP000002630"/>
    </source>
</evidence>
<name>D7G082_ECTSI</name>
<keyword evidence="3" id="KW-1185">Reference proteome</keyword>
<feature type="compositionally biased region" description="Low complexity" evidence="1">
    <location>
        <begin position="24"/>
        <end position="33"/>
    </location>
</feature>
<dbReference type="EMBL" id="FN649760">
    <property type="protein sequence ID" value="CBJ32964.1"/>
    <property type="molecule type" value="Genomic_DNA"/>
</dbReference>
<dbReference type="Proteomes" id="UP000002630">
    <property type="component" value="Unassembled WGS sequence"/>
</dbReference>
<gene>
    <name evidence="2" type="ORF">Esi_0398_0008</name>
</gene>
<feature type="compositionally biased region" description="Basic and acidic residues" evidence="1">
    <location>
        <begin position="145"/>
        <end position="158"/>
    </location>
</feature>
<protein>
    <submittedName>
        <fullName evidence="2">Uncharacterized protein</fullName>
    </submittedName>
</protein>